<dbReference type="PANTHER" id="PTHR22916">
    <property type="entry name" value="GLYCOSYLTRANSFERASE"/>
    <property type="match status" value="1"/>
</dbReference>
<dbReference type="KEGG" id="smul:SMUL_3184"/>
<dbReference type="Proteomes" id="UP000019322">
    <property type="component" value="Chromosome"/>
</dbReference>
<dbReference type="GO" id="GO:0016758">
    <property type="term" value="F:hexosyltransferase activity"/>
    <property type="evidence" value="ECO:0007669"/>
    <property type="project" value="UniProtKB-ARBA"/>
</dbReference>
<dbReference type="Gene3D" id="3.90.550.10">
    <property type="entry name" value="Spore Coat Polysaccharide Biosynthesis Protein SpsA, Chain A"/>
    <property type="match status" value="1"/>
</dbReference>
<evidence type="ECO:0000259" key="1">
    <source>
        <dbReference type="Pfam" id="PF00535"/>
    </source>
</evidence>
<organism evidence="2 3">
    <name type="scientific">Sulfurospirillum multivorans (strain DM 12446 / JCM 15788 / NBRC 109480)</name>
    <dbReference type="NCBI Taxonomy" id="1150621"/>
    <lineage>
        <taxon>Bacteria</taxon>
        <taxon>Pseudomonadati</taxon>
        <taxon>Campylobacterota</taxon>
        <taxon>Epsilonproteobacteria</taxon>
        <taxon>Campylobacterales</taxon>
        <taxon>Sulfurospirillaceae</taxon>
        <taxon>Sulfurospirillum</taxon>
    </lineage>
</organism>
<protein>
    <submittedName>
        <fullName evidence="2">Glycosyltransferase</fullName>
    </submittedName>
</protein>
<sequence>MSTLPKITVVTVTYNAEKLLEQTIQSVIAQDYPLVEYIIIDGGSTDDTVAIIKKYEKYLAYWVSEPDNGIYDAMNKGVMKATGAWINFINAGDTFTTQETIQTCAKAFQNDIAMVYGGINVGNEKCHGFVYQPPLDLALYFKRMPCCHQAIFFKTALVKHYRFNTLFKINADLDLILKLYHAGHSYVKLEIPVINFLLGGIHTQDVPRGYLDELYVTSQYMKTCNAIYEHEAYQCLRDAQTDSSSYMCVSIALGKIVSQLETLKSKYSKIAVYGYGGTGKLIASFLGPSVACIFDLDAKAINKTHVFHPLSYREIDYDTILISLLGRESEVRTYLIEQIGIEERQIYSFDL</sequence>
<dbReference type="CDD" id="cd06433">
    <property type="entry name" value="GT_2_WfgS_like"/>
    <property type="match status" value="1"/>
</dbReference>
<dbReference type="SUPFAM" id="SSF53448">
    <property type="entry name" value="Nucleotide-diphospho-sugar transferases"/>
    <property type="match status" value="1"/>
</dbReference>
<dbReference type="InterPro" id="IPR001173">
    <property type="entry name" value="Glyco_trans_2-like"/>
</dbReference>
<dbReference type="PANTHER" id="PTHR22916:SF67">
    <property type="entry name" value="COLANIC ACID BIOSYNTHESIS GLYCOSYL TRANSFERASE WCAE-RELATED"/>
    <property type="match status" value="1"/>
</dbReference>
<accession>A0AA86E0V7</accession>
<dbReference type="AlphaFoldDB" id="A0AA86E0V7"/>
<reference evidence="2 3" key="1">
    <citation type="journal article" date="2014" name="Environ. Microbiol.">
        <title>Insights into organohalide respiration and the versatile catabolism of Sulfurospirillum multivorans gained from comparative genomics and physiological studies.</title>
        <authorList>
            <person name="Goris T."/>
            <person name="Schubert T."/>
            <person name="Gadkari J."/>
            <person name="Wubet T."/>
            <person name="Tarkka M."/>
            <person name="Buscot F."/>
            <person name="Adrian L."/>
            <person name="Diekert G."/>
        </authorList>
    </citation>
    <scope>NUCLEOTIDE SEQUENCE [LARGE SCALE GENOMIC DNA]</scope>
    <source>
        <strain evidence="3">DM 12446 / JCM 15788 / NBRC 109480</strain>
    </source>
</reference>
<evidence type="ECO:0000313" key="2">
    <source>
        <dbReference type="EMBL" id="AHJ14410.1"/>
    </source>
</evidence>
<evidence type="ECO:0000313" key="3">
    <source>
        <dbReference type="Proteomes" id="UP000019322"/>
    </source>
</evidence>
<feature type="domain" description="Glycosyltransferase 2-like" evidence="1">
    <location>
        <begin position="8"/>
        <end position="132"/>
    </location>
</feature>
<dbReference type="Pfam" id="PF00535">
    <property type="entry name" value="Glycos_transf_2"/>
    <property type="match status" value="1"/>
</dbReference>
<dbReference type="InterPro" id="IPR029044">
    <property type="entry name" value="Nucleotide-diphossugar_trans"/>
</dbReference>
<proteinExistence type="predicted"/>
<name>A0AA86E0V7_SULMK</name>
<dbReference type="EMBL" id="CP007201">
    <property type="protein sequence ID" value="AHJ14410.1"/>
    <property type="molecule type" value="Genomic_DNA"/>
</dbReference>
<dbReference type="RefSeq" id="WP_025346236.1">
    <property type="nucleotide sequence ID" value="NZ_CP007201.1"/>
</dbReference>
<gene>
    <name evidence="2" type="ORF">SMUL_3184</name>
</gene>